<comment type="caution">
    <text evidence="1">The sequence shown here is derived from an EMBL/GenBank/DDBJ whole genome shotgun (WGS) entry which is preliminary data.</text>
</comment>
<dbReference type="EMBL" id="JBHUIJ010000013">
    <property type="protein sequence ID" value="MFD2237917.1"/>
    <property type="molecule type" value="Genomic_DNA"/>
</dbReference>
<reference evidence="2" key="1">
    <citation type="journal article" date="2019" name="Int. J. Syst. Evol. Microbiol.">
        <title>The Global Catalogue of Microorganisms (GCM) 10K type strain sequencing project: providing services to taxonomists for standard genome sequencing and annotation.</title>
        <authorList>
            <consortium name="The Broad Institute Genomics Platform"/>
            <consortium name="The Broad Institute Genome Sequencing Center for Infectious Disease"/>
            <person name="Wu L."/>
            <person name="Ma J."/>
        </authorList>
    </citation>
    <scope>NUCLEOTIDE SEQUENCE [LARGE SCALE GENOMIC DNA]</scope>
    <source>
        <strain evidence="2">ZS-35-S2</strain>
    </source>
</reference>
<dbReference type="Proteomes" id="UP001597371">
    <property type="component" value="Unassembled WGS sequence"/>
</dbReference>
<sequence>MTHNALTGAAARELISEPRSRFRFVERGYRRNHVRAFAQRVEVADDAIYITGSKDTG</sequence>
<proteinExistence type="predicted"/>
<dbReference type="RefSeq" id="WP_209739402.1">
    <property type="nucleotide sequence ID" value="NZ_CP072611.1"/>
</dbReference>
<accession>A0ABW5CPJ3</accession>
<evidence type="ECO:0000313" key="2">
    <source>
        <dbReference type="Proteomes" id="UP001597371"/>
    </source>
</evidence>
<evidence type="ECO:0000313" key="1">
    <source>
        <dbReference type="EMBL" id="MFD2237917.1"/>
    </source>
</evidence>
<protein>
    <submittedName>
        <fullName evidence="1">Uncharacterized protein</fullName>
    </submittedName>
</protein>
<keyword evidence="2" id="KW-1185">Reference proteome</keyword>
<name>A0ABW5CPJ3_9HYPH</name>
<gene>
    <name evidence="1" type="ORF">ACFSKQ_10655</name>
</gene>
<organism evidence="1 2">
    <name type="scientific">Aureimonas populi</name>
    <dbReference type="NCBI Taxonomy" id="1701758"/>
    <lineage>
        <taxon>Bacteria</taxon>
        <taxon>Pseudomonadati</taxon>
        <taxon>Pseudomonadota</taxon>
        <taxon>Alphaproteobacteria</taxon>
        <taxon>Hyphomicrobiales</taxon>
        <taxon>Aurantimonadaceae</taxon>
        <taxon>Aureimonas</taxon>
    </lineage>
</organism>